<dbReference type="VEuPathDB" id="AmoebaDB:DICPUDRAFT_154797"/>
<dbReference type="GeneID" id="10504658"/>
<name>F0ZSA4_DICPU</name>
<sequence>MTINKLIYYLLIIFFFLQLVFSESTTTTSKDSILDKLNIPNEVLLNIGSTIKFFKEGQYILVDKFNNREVKIDVRDTPIDSTEHQNVVFTSMQYQLSVYDGRAAASNAPGSPIATSTTTTTTTNVDALSSSSNTPDDSNASGAFIRASITASTALDSGKPSSVSSTGGYIPAHLSGDHNSNNNNNFFGDSFYDSSSKSYTVDELRRIFSNATLDNNNNNNTTTNITRSKTTSINNNITTTATATATTTTTVLNNNITKELNITRSPKKRSKPMPIFSSSIENLNSNSSSNSTTEDQKDSSSNKLASLLPKTIVFIFVIFIILN</sequence>
<evidence type="ECO:0000313" key="3">
    <source>
        <dbReference type="EMBL" id="EGC33172.1"/>
    </source>
</evidence>
<keyword evidence="2" id="KW-0732">Signal</keyword>
<dbReference type="AlphaFoldDB" id="F0ZSA4"/>
<reference evidence="4" key="1">
    <citation type="journal article" date="2011" name="Genome Biol.">
        <title>Comparative genomics of the social amoebae Dictyostelium discoideum and Dictyostelium purpureum.</title>
        <authorList>
            <consortium name="US DOE Joint Genome Institute (JGI-PGF)"/>
            <person name="Sucgang R."/>
            <person name="Kuo A."/>
            <person name="Tian X."/>
            <person name="Salerno W."/>
            <person name="Parikh A."/>
            <person name="Feasley C.L."/>
            <person name="Dalin E."/>
            <person name="Tu H."/>
            <person name="Huang E."/>
            <person name="Barry K."/>
            <person name="Lindquist E."/>
            <person name="Shapiro H."/>
            <person name="Bruce D."/>
            <person name="Schmutz J."/>
            <person name="Salamov A."/>
            <person name="Fey P."/>
            <person name="Gaudet P."/>
            <person name="Anjard C."/>
            <person name="Babu M.M."/>
            <person name="Basu S."/>
            <person name="Bushmanova Y."/>
            <person name="van der Wel H."/>
            <person name="Katoh-Kurasawa M."/>
            <person name="Dinh C."/>
            <person name="Coutinho P.M."/>
            <person name="Saito T."/>
            <person name="Elias M."/>
            <person name="Schaap P."/>
            <person name="Kay R.R."/>
            <person name="Henrissat B."/>
            <person name="Eichinger L."/>
            <person name="Rivero F."/>
            <person name="Putnam N.H."/>
            <person name="West C.M."/>
            <person name="Loomis W.F."/>
            <person name="Chisholm R.L."/>
            <person name="Shaulsky G."/>
            <person name="Strassmann J.E."/>
            <person name="Queller D.C."/>
            <person name="Kuspa A."/>
            <person name="Grigoriev I.V."/>
        </authorList>
    </citation>
    <scope>NUCLEOTIDE SEQUENCE [LARGE SCALE GENOMIC DNA]</scope>
    <source>
        <strain evidence="4">QSDP1</strain>
    </source>
</reference>
<accession>F0ZSA4</accession>
<evidence type="ECO:0000256" key="1">
    <source>
        <dbReference type="SAM" id="MobiDB-lite"/>
    </source>
</evidence>
<dbReference type="RefSeq" id="XP_003290292.1">
    <property type="nucleotide sequence ID" value="XM_003290244.1"/>
</dbReference>
<feature type="signal peptide" evidence="2">
    <location>
        <begin position="1"/>
        <end position="22"/>
    </location>
</feature>
<dbReference type="EMBL" id="GL871154">
    <property type="protein sequence ID" value="EGC33172.1"/>
    <property type="molecule type" value="Genomic_DNA"/>
</dbReference>
<protein>
    <submittedName>
        <fullName evidence="3">Uncharacterized protein</fullName>
    </submittedName>
</protein>
<feature type="chain" id="PRO_5003261927" evidence="2">
    <location>
        <begin position="23"/>
        <end position="323"/>
    </location>
</feature>
<feature type="compositionally biased region" description="Low complexity" evidence="1">
    <location>
        <begin position="277"/>
        <end position="291"/>
    </location>
</feature>
<proteinExistence type="predicted"/>
<keyword evidence="4" id="KW-1185">Reference proteome</keyword>
<evidence type="ECO:0000313" key="4">
    <source>
        <dbReference type="Proteomes" id="UP000001064"/>
    </source>
</evidence>
<dbReference type="KEGG" id="dpp:DICPUDRAFT_154797"/>
<evidence type="ECO:0000256" key="2">
    <source>
        <dbReference type="SAM" id="SignalP"/>
    </source>
</evidence>
<organism evidence="3 4">
    <name type="scientific">Dictyostelium purpureum</name>
    <name type="common">Slime mold</name>
    <dbReference type="NCBI Taxonomy" id="5786"/>
    <lineage>
        <taxon>Eukaryota</taxon>
        <taxon>Amoebozoa</taxon>
        <taxon>Evosea</taxon>
        <taxon>Eumycetozoa</taxon>
        <taxon>Dictyostelia</taxon>
        <taxon>Dictyosteliales</taxon>
        <taxon>Dictyosteliaceae</taxon>
        <taxon>Dictyostelium</taxon>
    </lineage>
</organism>
<dbReference type="Proteomes" id="UP000001064">
    <property type="component" value="Unassembled WGS sequence"/>
</dbReference>
<feature type="region of interest" description="Disordered" evidence="1">
    <location>
        <begin position="265"/>
        <end position="302"/>
    </location>
</feature>
<gene>
    <name evidence="3" type="ORF">DICPUDRAFT_154797</name>
</gene>
<dbReference type="InParanoid" id="F0ZSA4"/>